<reference evidence="2 3" key="1">
    <citation type="submission" date="2024-07" db="EMBL/GenBank/DDBJ databases">
        <title>Section-level genome sequencing and comparative genomics of Aspergillus sections Usti and Cavernicolus.</title>
        <authorList>
            <consortium name="Lawrence Berkeley National Laboratory"/>
            <person name="Nybo J.L."/>
            <person name="Vesth T.C."/>
            <person name="Theobald S."/>
            <person name="Frisvad J.C."/>
            <person name="Larsen T.O."/>
            <person name="Kjaerboelling I."/>
            <person name="Rothschild-Mancinelli K."/>
            <person name="Lyhne E.K."/>
            <person name="Kogle M.E."/>
            <person name="Barry K."/>
            <person name="Clum A."/>
            <person name="Na H."/>
            <person name="Ledsgaard L."/>
            <person name="Lin J."/>
            <person name="Lipzen A."/>
            <person name="Kuo A."/>
            <person name="Riley R."/>
            <person name="Mondo S."/>
            <person name="Labutti K."/>
            <person name="Haridas S."/>
            <person name="Pangalinan J."/>
            <person name="Salamov A.A."/>
            <person name="Simmons B.A."/>
            <person name="Magnuson J.K."/>
            <person name="Chen J."/>
            <person name="Drula E."/>
            <person name="Henrissat B."/>
            <person name="Wiebenga A."/>
            <person name="Lubbers R.J."/>
            <person name="Gomes A.C."/>
            <person name="Makela M.R."/>
            <person name="Stajich J."/>
            <person name="Grigoriev I.V."/>
            <person name="Mortensen U.H."/>
            <person name="De Vries R.P."/>
            <person name="Baker S.E."/>
            <person name="Andersen M.R."/>
        </authorList>
    </citation>
    <scope>NUCLEOTIDE SEQUENCE [LARGE SCALE GENOMIC DNA]</scope>
    <source>
        <strain evidence="2 3">CBS 209.92</strain>
    </source>
</reference>
<evidence type="ECO:0000256" key="1">
    <source>
        <dbReference type="SAM" id="Phobius"/>
    </source>
</evidence>
<protein>
    <submittedName>
        <fullName evidence="2">Uncharacterized protein</fullName>
    </submittedName>
</protein>
<keyword evidence="3" id="KW-1185">Reference proteome</keyword>
<evidence type="ECO:0000313" key="2">
    <source>
        <dbReference type="EMBL" id="KAL2788572.1"/>
    </source>
</evidence>
<proteinExistence type="predicted"/>
<comment type="caution">
    <text evidence="2">The sequence shown here is derived from an EMBL/GenBank/DDBJ whole genome shotgun (WGS) entry which is preliminary data.</text>
</comment>
<organism evidence="2 3">
    <name type="scientific">Aspergillus keveii</name>
    <dbReference type="NCBI Taxonomy" id="714993"/>
    <lineage>
        <taxon>Eukaryota</taxon>
        <taxon>Fungi</taxon>
        <taxon>Dikarya</taxon>
        <taxon>Ascomycota</taxon>
        <taxon>Pezizomycotina</taxon>
        <taxon>Eurotiomycetes</taxon>
        <taxon>Eurotiomycetidae</taxon>
        <taxon>Eurotiales</taxon>
        <taxon>Aspergillaceae</taxon>
        <taxon>Aspergillus</taxon>
        <taxon>Aspergillus subgen. Nidulantes</taxon>
    </lineage>
</organism>
<keyword evidence="1" id="KW-0472">Membrane</keyword>
<gene>
    <name evidence="2" type="ORF">BJX66DRAFT_308560</name>
</gene>
<dbReference type="EMBL" id="JBFTWV010000077">
    <property type="protein sequence ID" value="KAL2788572.1"/>
    <property type="molecule type" value="Genomic_DNA"/>
</dbReference>
<keyword evidence="1" id="KW-0812">Transmembrane</keyword>
<dbReference type="Proteomes" id="UP001610563">
    <property type="component" value="Unassembled WGS sequence"/>
</dbReference>
<feature type="transmembrane region" description="Helical" evidence="1">
    <location>
        <begin position="6"/>
        <end position="26"/>
    </location>
</feature>
<name>A0ABR4FZ76_9EURO</name>
<sequence>MWLTVRVSWLMPLIKLFFLLFTHFICSLDRRDLVKKPIAVDNHTGSRELSA</sequence>
<keyword evidence="1" id="KW-1133">Transmembrane helix</keyword>
<accession>A0ABR4FZ76</accession>
<evidence type="ECO:0000313" key="3">
    <source>
        <dbReference type="Proteomes" id="UP001610563"/>
    </source>
</evidence>